<keyword evidence="2" id="KW-1185">Reference proteome</keyword>
<dbReference type="GO" id="GO:0006508">
    <property type="term" value="P:proteolysis"/>
    <property type="evidence" value="ECO:0007669"/>
    <property type="project" value="UniProtKB-KW"/>
</dbReference>
<dbReference type="InterPro" id="IPR000073">
    <property type="entry name" value="AB_hydrolase_1"/>
</dbReference>
<dbReference type="InterPro" id="IPR029058">
    <property type="entry name" value="AB_hydrolase_fold"/>
</dbReference>
<dbReference type="Pfam" id="PF08386">
    <property type="entry name" value="Abhydrolase_4"/>
    <property type="match status" value="1"/>
</dbReference>
<reference evidence="1 2" key="1">
    <citation type="submission" date="2024-02" db="EMBL/GenBank/DDBJ databases">
        <authorList>
            <person name="Chen Y."/>
            <person name="Shah S."/>
            <person name="Dougan E. K."/>
            <person name="Thang M."/>
            <person name="Chan C."/>
        </authorList>
    </citation>
    <scope>NUCLEOTIDE SEQUENCE [LARGE SCALE GENOMIC DNA]</scope>
</reference>
<evidence type="ECO:0000313" key="2">
    <source>
        <dbReference type="Proteomes" id="UP001642464"/>
    </source>
</evidence>
<name>A0ABP0HYI5_9DINO</name>
<organism evidence="1 2">
    <name type="scientific">Durusdinium trenchii</name>
    <dbReference type="NCBI Taxonomy" id="1381693"/>
    <lineage>
        <taxon>Eukaryota</taxon>
        <taxon>Sar</taxon>
        <taxon>Alveolata</taxon>
        <taxon>Dinophyceae</taxon>
        <taxon>Suessiales</taxon>
        <taxon>Symbiodiniaceae</taxon>
        <taxon>Durusdinium</taxon>
    </lineage>
</organism>
<evidence type="ECO:0000313" key="1">
    <source>
        <dbReference type="EMBL" id="CAK8994144.1"/>
    </source>
</evidence>
<comment type="caution">
    <text evidence="1">The sequence shown here is derived from an EMBL/GenBank/DDBJ whole genome shotgun (WGS) entry which is preliminary data.</text>
</comment>
<keyword evidence="1" id="KW-0645">Protease</keyword>
<dbReference type="EMBL" id="CAXAMM010001969">
    <property type="protein sequence ID" value="CAK8994144.1"/>
    <property type="molecule type" value="Genomic_DNA"/>
</dbReference>
<sequence>MRACRASWLLLPLCKSISIPWSDSCEEIHSLHMLQHHSQRRNRFSSTSPNPDVLVWNEVGQYYDGTLRVKLDIFDPDSPNLTLPVYMRPATEQPAPKGILLMHCGGPGSTRDCVYYTDGPHLEGYDVFAITQRGMEGTTPSLNCDNSKLPETCPPEGCQVSDFTDCPCALLDGTPQLGEIWADLDPANESQVLNLFNKRQAWGPRCAASEKFQLRGRGGKMYNFLNYVGTQFLVYDLDEMRKAVGAENLSIYGYSYGTYVGGVYASVFSQSTGRVVLDGDMEASPRKDAQSTGDAVANDKFVAYLLNTCQAKASECSLKDPHVTYAKLVQRARAGKLTAPTESGMDFPLSVGLLMAYLQAESVSNSGRHFARALQTLAALAGNDVGEREKAVAFILDGFCYVKRVATWSRYDICIGPGHTNEYESAPGISFADPYLEKCAVWGLDLAGYYDVSNLMHQWTVEKISRGDAGLAAVVGDMAGYFLWPLKATPTAPMGSAIVRPLIVGNLFDSATSYSWAQDMKKAFPDGSIITWQGLGHTFPTYATDYNRQAIAHCWSHIEDYLQNGTMPINGLLCWQKEDPKVG</sequence>
<dbReference type="GO" id="GO:0008233">
    <property type="term" value="F:peptidase activity"/>
    <property type="evidence" value="ECO:0007669"/>
    <property type="project" value="UniProtKB-KW"/>
</dbReference>
<protein>
    <submittedName>
        <fullName evidence="1">Serine protease Hip1 (Hydrolase important for pathogenesis 1) (Serine hydrolase Hip1)</fullName>
    </submittedName>
</protein>
<accession>A0ABP0HYI5</accession>
<dbReference type="Gene3D" id="3.40.50.1820">
    <property type="entry name" value="alpha/beta hydrolase"/>
    <property type="match status" value="1"/>
</dbReference>
<gene>
    <name evidence="1" type="ORF">SCF082_LOCUS3814</name>
</gene>
<dbReference type="SUPFAM" id="SSF53474">
    <property type="entry name" value="alpha/beta-Hydrolases"/>
    <property type="match status" value="1"/>
</dbReference>
<dbReference type="Proteomes" id="UP001642464">
    <property type="component" value="Unassembled WGS sequence"/>
</dbReference>
<keyword evidence="1" id="KW-0378">Hydrolase</keyword>
<dbReference type="Pfam" id="PF00561">
    <property type="entry name" value="Abhydrolase_1"/>
    <property type="match status" value="1"/>
</dbReference>
<dbReference type="InterPro" id="IPR013595">
    <property type="entry name" value="Pept_S33_TAP-like_C"/>
</dbReference>
<proteinExistence type="predicted"/>